<name>A0A8S9Y203_APOLU</name>
<reference evidence="2" key="1">
    <citation type="journal article" date="2021" name="Mol. Ecol. Resour.">
        <title>Apolygus lucorum genome provides insights into omnivorousness and mesophyll feeding.</title>
        <authorList>
            <person name="Liu Y."/>
            <person name="Liu H."/>
            <person name="Wang H."/>
            <person name="Huang T."/>
            <person name="Liu B."/>
            <person name="Yang B."/>
            <person name="Yin L."/>
            <person name="Li B."/>
            <person name="Zhang Y."/>
            <person name="Zhang S."/>
            <person name="Jiang F."/>
            <person name="Zhang X."/>
            <person name="Ren Y."/>
            <person name="Wang B."/>
            <person name="Wang S."/>
            <person name="Lu Y."/>
            <person name="Wu K."/>
            <person name="Fan W."/>
            <person name="Wang G."/>
        </authorList>
    </citation>
    <scope>NUCLEOTIDE SEQUENCE</scope>
    <source>
        <strain evidence="2">12Hb</strain>
    </source>
</reference>
<comment type="caution">
    <text evidence="2">The sequence shown here is derived from an EMBL/GenBank/DDBJ whole genome shotgun (WGS) entry which is preliminary data.</text>
</comment>
<dbReference type="AlphaFoldDB" id="A0A8S9Y203"/>
<gene>
    <name evidence="2" type="ORF">GE061_009334</name>
</gene>
<dbReference type="EMBL" id="WIXP02000002">
    <property type="protein sequence ID" value="KAF6214591.1"/>
    <property type="molecule type" value="Genomic_DNA"/>
</dbReference>
<protein>
    <submittedName>
        <fullName evidence="2">Uncharacterized protein</fullName>
    </submittedName>
</protein>
<sequence>MQVIVHLAFSLPEGAKALQTPKTPTFPGPEQPCNLLLRLSEMSSSLQLTTNSTDIHETTPGRSLPHQLQDDSKPEDASKET</sequence>
<proteinExistence type="predicted"/>
<evidence type="ECO:0000313" key="3">
    <source>
        <dbReference type="Proteomes" id="UP000466442"/>
    </source>
</evidence>
<dbReference type="Proteomes" id="UP000466442">
    <property type="component" value="Unassembled WGS sequence"/>
</dbReference>
<feature type="compositionally biased region" description="Basic and acidic residues" evidence="1">
    <location>
        <begin position="68"/>
        <end position="81"/>
    </location>
</feature>
<keyword evidence="3" id="KW-1185">Reference proteome</keyword>
<evidence type="ECO:0000313" key="2">
    <source>
        <dbReference type="EMBL" id="KAF6214591.1"/>
    </source>
</evidence>
<accession>A0A8S9Y203</accession>
<feature type="region of interest" description="Disordered" evidence="1">
    <location>
        <begin position="44"/>
        <end position="81"/>
    </location>
</feature>
<evidence type="ECO:0000256" key="1">
    <source>
        <dbReference type="SAM" id="MobiDB-lite"/>
    </source>
</evidence>
<organism evidence="2 3">
    <name type="scientific">Apolygus lucorum</name>
    <name type="common">Small green plant bug</name>
    <name type="synonym">Lygocoris lucorum</name>
    <dbReference type="NCBI Taxonomy" id="248454"/>
    <lineage>
        <taxon>Eukaryota</taxon>
        <taxon>Metazoa</taxon>
        <taxon>Ecdysozoa</taxon>
        <taxon>Arthropoda</taxon>
        <taxon>Hexapoda</taxon>
        <taxon>Insecta</taxon>
        <taxon>Pterygota</taxon>
        <taxon>Neoptera</taxon>
        <taxon>Paraneoptera</taxon>
        <taxon>Hemiptera</taxon>
        <taxon>Heteroptera</taxon>
        <taxon>Panheteroptera</taxon>
        <taxon>Cimicomorpha</taxon>
        <taxon>Miridae</taxon>
        <taxon>Mirini</taxon>
        <taxon>Apolygus</taxon>
    </lineage>
</organism>